<comment type="subcellular location">
    <subcellularLocation>
        <location evidence="1">Cytoplasm</location>
        <location evidence="1">Stress granule</location>
    </subcellularLocation>
</comment>
<evidence type="ECO:0000256" key="4">
    <source>
        <dbReference type="SAM" id="MobiDB-lite"/>
    </source>
</evidence>
<evidence type="ECO:0008006" key="9">
    <source>
        <dbReference type="Google" id="ProtNLM"/>
    </source>
</evidence>
<comment type="caution">
    <text evidence="7">The sequence shown here is derived from an EMBL/GenBank/DDBJ whole genome shotgun (WGS) entry which is preliminary data.</text>
</comment>
<dbReference type="SUPFAM" id="SSF54427">
    <property type="entry name" value="NTF2-like"/>
    <property type="match status" value="1"/>
</dbReference>
<feature type="compositionally biased region" description="Pro residues" evidence="4">
    <location>
        <begin position="251"/>
        <end position="263"/>
    </location>
</feature>
<dbReference type="FunFam" id="3.10.450.50:FF:000010">
    <property type="entry name" value="Ras GTPase-activating protein-binding protein"/>
    <property type="match status" value="1"/>
</dbReference>
<feature type="region of interest" description="Disordered" evidence="4">
    <location>
        <begin position="505"/>
        <end position="583"/>
    </location>
</feature>
<dbReference type="InterPro" id="IPR000504">
    <property type="entry name" value="RRM_dom"/>
</dbReference>
<accession>A0AAN7VTN1</accession>
<dbReference type="InterPro" id="IPR002075">
    <property type="entry name" value="NTF2_dom"/>
</dbReference>
<dbReference type="Gene3D" id="3.30.70.330">
    <property type="match status" value="1"/>
</dbReference>
<keyword evidence="2 3" id="KW-0694">RNA-binding</keyword>
<reference evidence="7 8" key="1">
    <citation type="journal article" date="2024" name="Insects">
        <title>An Improved Chromosome-Level Genome Assembly of the Firefly Pyrocoelia pectoralis.</title>
        <authorList>
            <person name="Fu X."/>
            <person name="Meyer-Rochow V.B."/>
            <person name="Ballantyne L."/>
            <person name="Zhu X."/>
        </authorList>
    </citation>
    <scope>NUCLEOTIDE SEQUENCE [LARGE SCALE GENOMIC DNA]</scope>
    <source>
        <strain evidence="7">XCY_ONT2</strain>
    </source>
</reference>
<dbReference type="PROSITE" id="PS50102">
    <property type="entry name" value="RRM"/>
    <property type="match status" value="1"/>
</dbReference>
<evidence type="ECO:0000313" key="8">
    <source>
        <dbReference type="Proteomes" id="UP001329430"/>
    </source>
</evidence>
<dbReference type="PANTHER" id="PTHR10693">
    <property type="entry name" value="RAS GTPASE-ACTIVATING PROTEIN-BINDING PROTEIN"/>
    <property type="match status" value="1"/>
</dbReference>
<organism evidence="7 8">
    <name type="scientific">Pyrocoelia pectoralis</name>
    <dbReference type="NCBI Taxonomy" id="417401"/>
    <lineage>
        <taxon>Eukaryota</taxon>
        <taxon>Metazoa</taxon>
        <taxon>Ecdysozoa</taxon>
        <taxon>Arthropoda</taxon>
        <taxon>Hexapoda</taxon>
        <taxon>Insecta</taxon>
        <taxon>Pterygota</taxon>
        <taxon>Neoptera</taxon>
        <taxon>Endopterygota</taxon>
        <taxon>Coleoptera</taxon>
        <taxon>Polyphaga</taxon>
        <taxon>Elateriformia</taxon>
        <taxon>Elateroidea</taxon>
        <taxon>Lampyridae</taxon>
        <taxon>Lampyrinae</taxon>
        <taxon>Pyrocoelia</taxon>
    </lineage>
</organism>
<dbReference type="GO" id="GO:0010494">
    <property type="term" value="C:cytoplasmic stress granule"/>
    <property type="evidence" value="ECO:0007669"/>
    <property type="project" value="UniProtKB-SubCell"/>
</dbReference>
<dbReference type="PROSITE" id="PS50177">
    <property type="entry name" value="NTF2_DOMAIN"/>
    <property type="match status" value="1"/>
</dbReference>
<dbReference type="GO" id="GO:1990904">
    <property type="term" value="C:ribonucleoprotein complex"/>
    <property type="evidence" value="ECO:0007669"/>
    <property type="project" value="TreeGrafter"/>
</dbReference>
<dbReference type="Gene3D" id="3.10.450.50">
    <property type="match status" value="1"/>
</dbReference>
<feature type="compositionally biased region" description="Low complexity" evidence="4">
    <location>
        <begin position="572"/>
        <end position="583"/>
    </location>
</feature>
<name>A0AAN7VTN1_9COLE</name>
<dbReference type="InterPro" id="IPR039539">
    <property type="entry name" value="Ras_GTPase_bind_prot"/>
</dbReference>
<evidence type="ECO:0000256" key="1">
    <source>
        <dbReference type="ARBA" id="ARBA00004210"/>
    </source>
</evidence>
<dbReference type="EMBL" id="JAVRBK010000001">
    <property type="protein sequence ID" value="KAK5649728.1"/>
    <property type="molecule type" value="Genomic_DNA"/>
</dbReference>
<sequence>MVMEAPPSPQSVGREFVRQYYTLLNQAPTHLHRFYNNQSSFVHGGLDPPNRETSPMIGQKQIHHKIQQLNFRDCHAKITQVDAQATLGNGVVVQVTGELSNAGQPMRRFTQTFVLAAQSPKKYYVHNDIFRYQDEIVSDDECEPESRSENEDDLVQERPIMNEVSQIAQPPMSYFNPNTAPIQPNMPPVSHHHAQQPTNITHVMPTQPVIAAVNGSLHPDDINALQGGQLPHVPPVQGQNVGSPLVNMQPALPPSSPLLPPEENPQSVIEEPAVEVPLDNNYLSAQDAIETAELNQDTALSNEPKTYATLVKSGGTTNYSGGVIPSSGGYNNPPKSLSPPLTQPRFDNRDQSLLSPQIGNQNNSGQRLNSNRGPRNNQSRPPRQDSRSTSGGKNTFMDSDTAVNYDDRRRSQGHGNSFGDSHQLFLGNVPHSATEDELRDIFVAFGQIVDLRIHSKPNSKGTTPGVRAPPNYGFITYENQHAVQACLAAKPIYYPDKNTEKGVALNVEEKKTKDRVSYGNRPQSDNMGGLRTRDNGQQRRPGPPRGGGAGGGSGPVGGSTGRPNSFNRPPQNRGNNTTYNNRR</sequence>
<dbReference type="SUPFAM" id="SSF54928">
    <property type="entry name" value="RNA-binding domain, RBD"/>
    <property type="match status" value="1"/>
</dbReference>
<keyword evidence="8" id="KW-1185">Reference proteome</keyword>
<dbReference type="AlphaFoldDB" id="A0AAN7VTN1"/>
<evidence type="ECO:0000313" key="7">
    <source>
        <dbReference type="EMBL" id="KAK5649728.1"/>
    </source>
</evidence>
<dbReference type="GO" id="GO:0003729">
    <property type="term" value="F:mRNA binding"/>
    <property type="evidence" value="ECO:0007669"/>
    <property type="project" value="TreeGrafter"/>
</dbReference>
<feature type="region of interest" description="Disordered" evidence="4">
    <location>
        <begin position="312"/>
        <end position="400"/>
    </location>
</feature>
<feature type="compositionally biased region" description="Polar residues" evidence="4">
    <location>
        <begin position="351"/>
        <end position="400"/>
    </location>
</feature>
<dbReference type="GO" id="GO:0005829">
    <property type="term" value="C:cytosol"/>
    <property type="evidence" value="ECO:0007669"/>
    <property type="project" value="TreeGrafter"/>
</dbReference>
<feature type="compositionally biased region" description="Gly residues" evidence="4">
    <location>
        <begin position="545"/>
        <end position="560"/>
    </location>
</feature>
<dbReference type="PANTHER" id="PTHR10693:SF20">
    <property type="entry name" value="AT27578P"/>
    <property type="match status" value="1"/>
</dbReference>
<feature type="compositionally biased region" description="Basic and acidic residues" evidence="4">
    <location>
        <begin position="507"/>
        <end position="516"/>
    </location>
</feature>
<dbReference type="InterPro" id="IPR018222">
    <property type="entry name" value="Nuclear_transport_factor_2_euk"/>
</dbReference>
<evidence type="ECO:0000259" key="5">
    <source>
        <dbReference type="PROSITE" id="PS50102"/>
    </source>
</evidence>
<feature type="region of interest" description="Disordered" evidence="4">
    <location>
        <begin position="242"/>
        <end position="266"/>
    </location>
</feature>
<dbReference type="Pfam" id="PF00076">
    <property type="entry name" value="RRM_1"/>
    <property type="match status" value="1"/>
</dbReference>
<evidence type="ECO:0000256" key="3">
    <source>
        <dbReference type="PROSITE-ProRule" id="PRU00176"/>
    </source>
</evidence>
<dbReference type="Pfam" id="PF02136">
    <property type="entry name" value="NTF2"/>
    <property type="match status" value="1"/>
</dbReference>
<dbReference type="Proteomes" id="UP001329430">
    <property type="component" value="Chromosome 1"/>
</dbReference>
<evidence type="ECO:0000259" key="6">
    <source>
        <dbReference type="PROSITE" id="PS50177"/>
    </source>
</evidence>
<feature type="domain" description="RRM" evidence="5">
    <location>
        <begin position="422"/>
        <end position="512"/>
    </location>
</feature>
<dbReference type="InterPro" id="IPR035979">
    <property type="entry name" value="RBD_domain_sf"/>
</dbReference>
<proteinExistence type="predicted"/>
<evidence type="ECO:0000256" key="2">
    <source>
        <dbReference type="ARBA" id="ARBA00022884"/>
    </source>
</evidence>
<feature type="domain" description="NTF2" evidence="6">
    <location>
        <begin position="12"/>
        <end position="132"/>
    </location>
</feature>
<gene>
    <name evidence="7" type="ORF">RI129_000757</name>
</gene>
<protein>
    <recommendedName>
        <fullName evidence="9">Rasputin</fullName>
    </recommendedName>
</protein>
<dbReference type="SMART" id="SM00360">
    <property type="entry name" value="RRM"/>
    <property type="match status" value="1"/>
</dbReference>
<dbReference type="InterPro" id="IPR012677">
    <property type="entry name" value="Nucleotide-bd_a/b_plait_sf"/>
</dbReference>
<dbReference type="InterPro" id="IPR032710">
    <property type="entry name" value="NTF2-like_dom_sf"/>
</dbReference>
<dbReference type="CDD" id="cd00780">
    <property type="entry name" value="NTF2"/>
    <property type="match status" value="1"/>
</dbReference>